<dbReference type="InterPro" id="IPR007743">
    <property type="entry name" value="Immunity-related_GTPase-like"/>
</dbReference>
<organism evidence="6 7">
    <name type="scientific">Muraenolepis orangiensis</name>
    <name type="common">Patagonian moray cod</name>
    <dbReference type="NCBI Taxonomy" id="630683"/>
    <lineage>
        <taxon>Eukaryota</taxon>
        <taxon>Metazoa</taxon>
        <taxon>Chordata</taxon>
        <taxon>Craniata</taxon>
        <taxon>Vertebrata</taxon>
        <taxon>Euteleostomi</taxon>
        <taxon>Actinopterygii</taxon>
        <taxon>Neopterygii</taxon>
        <taxon>Teleostei</taxon>
        <taxon>Neoteleostei</taxon>
        <taxon>Acanthomorphata</taxon>
        <taxon>Zeiogadaria</taxon>
        <taxon>Gadariae</taxon>
        <taxon>Gadiformes</taxon>
        <taxon>Muraenolepidoidei</taxon>
        <taxon>Muraenolepididae</taxon>
        <taxon>Muraenolepis</taxon>
    </lineage>
</organism>
<dbReference type="GO" id="GO:0016787">
    <property type="term" value="F:hydrolase activity"/>
    <property type="evidence" value="ECO:0007669"/>
    <property type="project" value="UniProtKB-KW"/>
</dbReference>
<dbReference type="InterPro" id="IPR051515">
    <property type="entry name" value="IRG"/>
</dbReference>
<dbReference type="SUPFAM" id="SSF52540">
    <property type="entry name" value="P-loop containing nucleoside triphosphate hydrolases"/>
    <property type="match status" value="1"/>
</dbReference>
<keyword evidence="4" id="KW-0342">GTP-binding</keyword>
<dbReference type="EMBL" id="JANIIK010000111">
    <property type="protein sequence ID" value="KAJ3595773.1"/>
    <property type="molecule type" value="Genomic_DNA"/>
</dbReference>
<reference evidence="6" key="1">
    <citation type="submission" date="2022-07" db="EMBL/GenBank/DDBJ databases">
        <title>Chromosome-level genome of Muraenolepis orangiensis.</title>
        <authorList>
            <person name="Kim J."/>
        </authorList>
    </citation>
    <scope>NUCLEOTIDE SEQUENCE</scope>
    <source>
        <strain evidence="6">KU_S4_2022</strain>
        <tissue evidence="6">Muscle</tissue>
    </source>
</reference>
<dbReference type="InterPro" id="IPR030385">
    <property type="entry name" value="G_IRG_dom"/>
</dbReference>
<keyword evidence="3" id="KW-0378">Hydrolase</keyword>
<evidence type="ECO:0000256" key="3">
    <source>
        <dbReference type="ARBA" id="ARBA00022801"/>
    </source>
</evidence>
<evidence type="ECO:0000256" key="1">
    <source>
        <dbReference type="ARBA" id="ARBA00005429"/>
    </source>
</evidence>
<dbReference type="PANTHER" id="PTHR32341">
    <property type="entry name" value="INTERFERON-INDUCIBLE GTPASE"/>
    <property type="match status" value="1"/>
</dbReference>
<dbReference type="FunFam" id="3.40.50.300:FF:000541">
    <property type="entry name" value="Immunity related GTPase M"/>
    <property type="match status" value="1"/>
</dbReference>
<dbReference type="PANTHER" id="PTHR32341:SF10">
    <property type="entry name" value="INTERFERON-INDUCIBLE GTPASE 5"/>
    <property type="match status" value="1"/>
</dbReference>
<evidence type="ECO:0000256" key="4">
    <source>
        <dbReference type="ARBA" id="ARBA00023134"/>
    </source>
</evidence>
<name>A0A9Q0DYD2_9TELE</name>
<dbReference type="PROSITE" id="PS51716">
    <property type="entry name" value="G_IRG"/>
    <property type="match status" value="1"/>
</dbReference>
<dbReference type="InterPro" id="IPR027417">
    <property type="entry name" value="P-loop_NTPase"/>
</dbReference>
<proteinExistence type="inferred from homology"/>
<accession>A0A9Q0DYD2</accession>
<feature type="domain" description="IRG-type G" evidence="5">
    <location>
        <begin position="12"/>
        <end position="195"/>
    </location>
</feature>
<evidence type="ECO:0000256" key="2">
    <source>
        <dbReference type="ARBA" id="ARBA00022741"/>
    </source>
</evidence>
<dbReference type="Gene3D" id="2.70.160.11">
    <property type="entry name" value="Hnrnp arginine n-methyltransferase1"/>
    <property type="match status" value="1"/>
</dbReference>
<protein>
    <recommendedName>
        <fullName evidence="5">IRG-type G domain-containing protein</fullName>
    </recommendedName>
</protein>
<keyword evidence="2" id="KW-0547">Nucleotide-binding</keyword>
<evidence type="ECO:0000313" key="7">
    <source>
        <dbReference type="Proteomes" id="UP001148018"/>
    </source>
</evidence>
<dbReference type="Gene3D" id="3.40.50.300">
    <property type="entry name" value="P-loop containing nucleotide triphosphate hydrolases"/>
    <property type="match status" value="1"/>
</dbReference>
<gene>
    <name evidence="6" type="ORF">NHX12_005076</name>
</gene>
<dbReference type="OrthoDB" id="422720at2759"/>
<dbReference type="Pfam" id="PF05049">
    <property type="entry name" value="IIGP"/>
    <property type="match status" value="1"/>
</dbReference>
<evidence type="ECO:0000313" key="6">
    <source>
        <dbReference type="EMBL" id="KAJ3595773.1"/>
    </source>
</evidence>
<comment type="caution">
    <text evidence="6">The sequence shown here is derived from an EMBL/GenBank/DDBJ whole genome shotgun (WGS) entry which is preliminary data.</text>
</comment>
<evidence type="ECO:0000259" key="5">
    <source>
        <dbReference type="PROSITE" id="PS51716"/>
    </source>
</evidence>
<dbReference type="GO" id="GO:0016020">
    <property type="term" value="C:membrane"/>
    <property type="evidence" value="ECO:0007669"/>
    <property type="project" value="InterPro"/>
</dbReference>
<dbReference type="Proteomes" id="UP001148018">
    <property type="component" value="Unassembled WGS sequence"/>
</dbReference>
<comment type="similarity">
    <text evidence="1">Belongs to the TRAFAC class dynamin-like GTPase superfamily. IRG family.</text>
</comment>
<sequence length="271" mass="30954">MSRAYFRDLDSIPLNIAVTGESGSGKSSFVNAFRGIDNRDDRAAPTGVVETTMKPEAYPHPTYPNVTVWDLPRIGTTKFPADQYLEHVGFEKFDFFIIVSSDRFKENDVKLAQGIVEMGKNFYFVRAKIDSNLHSEKNSQKKYDEKKTLQKIKENCIQGLKELGVTTPQVFLVSNFICHLHLYDFPTLQKIMERDLPSHKRDTLILALPNICSSNIEKKKEQPIPLSRTDDVTVRFWRCNNGKKVWYEWAVTEPSCSAIHNPAGRSYTIGL</sequence>
<dbReference type="GO" id="GO:0005525">
    <property type="term" value="F:GTP binding"/>
    <property type="evidence" value="ECO:0007669"/>
    <property type="project" value="UniProtKB-KW"/>
</dbReference>
<dbReference type="AlphaFoldDB" id="A0A9Q0DYD2"/>
<keyword evidence="7" id="KW-1185">Reference proteome</keyword>